<evidence type="ECO:0000256" key="5">
    <source>
        <dbReference type="ARBA" id="ARBA00022884"/>
    </source>
</evidence>
<gene>
    <name evidence="7 10" type="primary">era</name>
    <name evidence="10" type="ORF">BTSPAZIEG_0173</name>
</gene>
<name>A0A160SWZ0_BUCTT</name>
<dbReference type="InterPro" id="IPR027417">
    <property type="entry name" value="P-loop_NTPase"/>
</dbReference>
<evidence type="ECO:0000256" key="3">
    <source>
        <dbReference type="ARBA" id="ARBA00022517"/>
    </source>
</evidence>
<accession>A0A160SWZ0</accession>
<dbReference type="RefSeq" id="WP_075472541.1">
    <property type="nucleotide sequence ID" value="NZ_CP135003.1"/>
</dbReference>
<comment type="function">
    <text evidence="7">An essential GTPase that binds both GDP and GTP, with rapid nucleotide exchange. Plays a role in 16S rRNA processing and 30S ribosomal subunit biogenesis and possibly also in cell cycle regulation and energy metabolism.</text>
</comment>
<dbReference type="Pfam" id="PF01926">
    <property type="entry name" value="MMR_HSR1"/>
    <property type="match status" value="1"/>
</dbReference>
<comment type="caution">
    <text evidence="7">Lacks conserved residue(s) required for the propagation of feature annotation.</text>
</comment>
<dbReference type="GO" id="GO:0005886">
    <property type="term" value="C:plasma membrane"/>
    <property type="evidence" value="ECO:0007669"/>
    <property type="project" value="UniProtKB-SubCell"/>
</dbReference>
<dbReference type="GO" id="GO:0005829">
    <property type="term" value="C:cytosol"/>
    <property type="evidence" value="ECO:0007669"/>
    <property type="project" value="TreeGrafter"/>
</dbReference>
<dbReference type="NCBIfam" id="TIGR00231">
    <property type="entry name" value="small_GTP"/>
    <property type="match status" value="1"/>
</dbReference>
<dbReference type="AlphaFoldDB" id="A0A160SWZ0"/>
<dbReference type="GO" id="GO:0043024">
    <property type="term" value="F:ribosomal small subunit binding"/>
    <property type="evidence" value="ECO:0007669"/>
    <property type="project" value="TreeGrafter"/>
</dbReference>
<evidence type="ECO:0000256" key="1">
    <source>
        <dbReference type="ARBA" id="ARBA00007921"/>
    </source>
</evidence>
<feature type="binding site" evidence="7">
    <location>
        <begin position="119"/>
        <end position="122"/>
    </location>
    <ligand>
        <name>GTP</name>
        <dbReference type="ChEBI" id="CHEBI:37565"/>
    </ligand>
</feature>
<keyword evidence="7" id="KW-1003">Cell membrane</keyword>
<dbReference type="PANTHER" id="PTHR42698">
    <property type="entry name" value="GTPASE ERA"/>
    <property type="match status" value="1"/>
</dbReference>
<dbReference type="InterPro" id="IPR015946">
    <property type="entry name" value="KH_dom-like_a/b"/>
</dbReference>
<comment type="subcellular location">
    <subcellularLocation>
        <location evidence="7">Cytoplasm</location>
    </subcellularLocation>
    <subcellularLocation>
        <location evidence="7">Cell membrane</location>
        <topology evidence="7">Peripheral membrane protein</topology>
    </subcellularLocation>
</comment>
<evidence type="ECO:0000259" key="9">
    <source>
        <dbReference type="PROSITE" id="PS51713"/>
    </source>
</evidence>
<dbReference type="PATRIC" id="fig|98804.3.peg.163"/>
<dbReference type="EMBL" id="LN890285">
    <property type="protein sequence ID" value="CUR53148.1"/>
    <property type="molecule type" value="Genomic_DNA"/>
</dbReference>
<feature type="region of interest" description="G5" evidence="8">
    <location>
        <begin position="149"/>
        <end position="151"/>
    </location>
</feature>
<keyword evidence="7" id="KW-0699">rRNA-binding</keyword>
<keyword evidence="4 7" id="KW-0547">Nucleotide-binding</keyword>
<dbReference type="SUPFAM" id="SSF54814">
    <property type="entry name" value="Prokaryotic type KH domain (KH-domain type II)"/>
    <property type="match status" value="1"/>
</dbReference>
<evidence type="ECO:0000256" key="7">
    <source>
        <dbReference type="HAMAP-Rule" id="MF_00367"/>
    </source>
</evidence>
<dbReference type="Pfam" id="PF07650">
    <property type="entry name" value="KH_2"/>
    <property type="match status" value="1"/>
</dbReference>
<dbReference type="Gene3D" id="3.30.300.20">
    <property type="match status" value="1"/>
</dbReference>
<dbReference type="InterPro" id="IPR006073">
    <property type="entry name" value="GTP-bd"/>
</dbReference>
<dbReference type="GO" id="GO:0003924">
    <property type="term" value="F:GTPase activity"/>
    <property type="evidence" value="ECO:0007669"/>
    <property type="project" value="UniProtKB-UniRule"/>
</dbReference>
<comment type="subunit">
    <text evidence="7">Monomer.</text>
</comment>
<organism evidence="10 11">
    <name type="scientific">Buchnera aphidicola subsp. Tuberolachnus salignus</name>
    <dbReference type="NCBI Taxonomy" id="98804"/>
    <lineage>
        <taxon>Bacteria</taxon>
        <taxon>Pseudomonadati</taxon>
        <taxon>Pseudomonadota</taxon>
        <taxon>Gammaproteobacteria</taxon>
        <taxon>Enterobacterales</taxon>
        <taxon>Erwiniaceae</taxon>
        <taxon>Buchnera</taxon>
    </lineage>
</organism>
<keyword evidence="7" id="KW-0472">Membrane</keyword>
<dbReference type="PROSITE" id="PS51713">
    <property type="entry name" value="G_ERA"/>
    <property type="match status" value="1"/>
</dbReference>
<comment type="similarity">
    <text evidence="1 7 8">Belongs to the TRAFAC class TrmE-Era-EngA-EngB-Septin-like GTPase superfamily. Era GTPase family.</text>
</comment>
<dbReference type="InterPro" id="IPR005662">
    <property type="entry name" value="GTPase_Era-like"/>
</dbReference>
<keyword evidence="5 7" id="KW-0694">RNA-binding</keyword>
<feature type="region of interest" description="G4" evidence="8">
    <location>
        <begin position="119"/>
        <end position="122"/>
    </location>
</feature>
<feature type="region of interest" description="G1" evidence="8">
    <location>
        <begin position="13"/>
        <end position="20"/>
    </location>
</feature>
<evidence type="ECO:0000313" key="11">
    <source>
        <dbReference type="Proteomes" id="UP000243633"/>
    </source>
</evidence>
<dbReference type="HAMAP" id="MF_00367">
    <property type="entry name" value="GTPase_Era"/>
    <property type="match status" value="1"/>
</dbReference>
<dbReference type="CDD" id="cd22534">
    <property type="entry name" value="KH-II_Era"/>
    <property type="match status" value="1"/>
</dbReference>
<dbReference type="InterPro" id="IPR004044">
    <property type="entry name" value="KH_dom_type_2"/>
</dbReference>
<dbReference type="STRING" id="98804.BTSPAZIEG_0173"/>
<keyword evidence="7" id="KW-0963">Cytoplasm</keyword>
<dbReference type="GO" id="GO:0005525">
    <property type="term" value="F:GTP binding"/>
    <property type="evidence" value="ECO:0007669"/>
    <property type="project" value="UniProtKB-UniRule"/>
</dbReference>
<evidence type="ECO:0000256" key="2">
    <source>
        <dbReference type="ARBA" id="ARBA00020484"/>
    </source>
</evidence>
<dbReference type="OrthoDB" id="9805918at2"/>
<keyword evidence="3 7" id="KW-0690">Ribosome biogenesis</keyword>
<dbReference type="Gene3D" id="3.40.50.300">
    <property type="entry name" value="P-loop containing nucleotide triphosphate hydrolases"/>
    <property type="match status" value="1"/>
</dbReference>
<feature type="region of interest" description="G2" evidence="8">
    <location>
        <begin position="39"/>
        <end position="43"/>
    </location>
</feature>
<keyword evidence="6 7" id="KW-0342">GTP-binding</keyword>
<dbReference type="CDD" id="cd04163">
    <property type="entry name" value="Era"/>
    <property type="match status" value="1"/>
</dbReference>
<dbReference type="InterPro" id="IPR005225">
    <property type="entry name" value="Small_GTP-bd"/>
</dbReference>
<reference evidence="11" key="1">
    <citation type="submission" date="2015-10" db="EMBL/GenBank/DDBJ databases">
        <authorList>
            <person name="Manzano-Marin A."/>
            <person name="Manzano-Marin A."/>
        </authorList>
    </citation>
    <scope>NUCLEOTIDE SEQUENCE [LARGE SCALE GENOMIC DNA]</scope>
    <source>
        <strain evidence="11">BTs</strain>
    </source>
</reference>
<keyword evidence="11" id="KW-1185">Reference proteome</keyword>
<evidence type="ECO:0000256" key="6">
    <source>
        <dbReference type="ARBA" id="ARBA00023134"/>
    </source>
</evidence>
<dbReference type="GO" id="GO:0000028">
    <property type="term" value="P:ribosomal small subunit assembly"/>
    <property type="evidence" value="ECO:0007669"/>
    <property type="project" value="TreeGrafter"/>
</dbReference>
<evidence type="ECO:0000313" key="10">
    <source>
        <dbReference type="EMBL" id="CUR53148.1"/>
    </source>
</evidence>
<evidence type="ECO:0000256" key="4">
    <source>
        <dbReference type="ARBA" id="ARBA00022741"/>
    </source>
</evidence>
<dbReference type="NCBIfam" id="TIGR00436">
    <property type="entry name" value="era"/>
    <property type="match status" value="1"/>
</dbReference>
<proteinExistence type="inferred from homology"/>
<protein>
    <recommendedName>
        <fullName evidence="2 7">GTPase Era</fullName>
    </recommendedName>
</protein>
<evidence type="ECO:0000256" key="8">
    <source>
        <dbReference type="PROSITE-ProRule" id="PRU01050"/>
    </source>
</evidence>
<dbReference type="SUPFAM" id="SSF52540">
    <property type="entry name" value="P-loop containing nucleoside triphosphate hydrolases"/>
    <property type="match status" value="1"/>
</dbReference>
<dbReference type="PANTHER" id="PTHR42698:SF1">
    <property type="entry name" value="GTPASE ERA, MITOCHONDRIAL"/>
    <property type="match status" value="1"/>
</dbReference>
<feature type="region of interest" description="G3" evidence="8">
    <location>
        <begin position="60"/>
        <end position="63"/>
    </location>
</feature>
<dbReference type="InterPro" id="IPR009019">
    <property type="entry name" value="KH_sf_prok-type"/>
</dbReference>
<dbReference type="Proteomes" id="UP000243633">
    <property type="component" value="Chromosome 1"/>
</dbReference>
<sequence>MKNTYCGVITLIGRTNVGKSTLFNKLINNKISITSHKINTTQKKIIGIITKNVYQYIFIDSPGLFKKKKNILNKKIINFMIQKSDFILLIITALQWTNLEKKLLQWIKNSKVPYVLIINKIDLIQKKNFLLPFLKNISKHFKKIEIMLLSAKKDIQFKKLMSLIQKKIPQKKHKYLSHEKTNCTKKFLSSEIIRKTLLKFFHQEIPYMIKIYIPIFFINSKNEYIIESILQIPHLRYKKILIGKKGEKIKNFCIKSQKNIEKLFKKKTHLKLKIILKKNI</sequence>
<dbReference type="GO" id="GO:0070181">
    <property type="term" value="F:small ribosomal subunit rRNA binding"/>
    <property type="evidence" value="ECO:0007669"/>
    <property type="project" value="UniProtKB-UniRule"/>
</dbReference>
<feature type="binding site" evidence="7">
    <location>
        <begin position="13"/>
        <end position="20"/>
    </location>
    <ligand>
        <name>GTP</name>
        <dbReference type="ChEBI" id="CHEBI:37565"/>
    </ligand>
</feature>
<feature type="domain" description="Era-type G" evidence="9">
    <location>
        <begin position="5"/>
        <end position="170"/>
    </location>
</feature>
<dbReference type="InterPro" id="IPR030388">
    <property type="entry name" value="G_ERA_dom"/>
</dbReference>